<dbReference type="InterPro" id="IPR036938">
    <property type="entry name" value="PAP2/HPO_sf"/>
</dbReference>
<dbReference type="RefSeq" id="WP_079666325.1">
    <property type="nucleotide sequence ID" value="NZ_FUYZ01000002.1"/>
</dbReference>
<accession>A0A1T5DVG4</accession>
<evidence type="ECO:0000313" key="3">
    <source>
        <dbReference type="EMBL" id="SKB75687.1"/>
    </source>
</evidence>
<dbReference type="CDD" id="cd03395">
    <property type="entry name" value="PAP2_like_4"/>
    <property type="match status" value="1"/>
</dbReference>
<proteinExistence type="predicted"/>
<feature type="transmembrane region" description="Helical" evidence="1">
    <location>
        <begin position="105"/>
        <end position="125"/>
    </location>
</feature>
<gene>
    <name evidence="3" type="ORF">SAMN05660477_01058</name>
</gene>
<evidence type="ECO:0000313" key="4">
    <source>
        <dbReference type="Proteomes" id="UP000191112"/>
    </source>
</evidence>
<keyword evidence="4" id="KW-1185">Reference proteome</keyword>
<dbReference type="PANTHER" id="PTHR14969">
    <property type="entry name" value="SPHINGOSINE-1-PHOSPHATE PHOSPHOHYDROLASE"/>
    <property type="match status" value="1"/>
</dbReference>
<dbReference type="AlphaFoldDB" id="A0A1T5DVG4"/>
<protein>
    <submittedName>
        <fullName evidence="3">Undecaprenyl-diphosphatase</fullName>
    </submittedName>
</protein>
<dbReference type="EMBL" id="FUYZ01000002">
    <property type="protein sequence ID" value="SKB75687.1"/>
    <property type="molecule type" value="Genomic_DNA"/>
</dbReference>
<dbReference type="SUPFAM" id="SSF48317">
    <property type="entry name" value="Acid phosphatase/Vanadium-dependent haloperoxidase"/>
    <property type="match status" value="1"/>
</dbReference>
<dbReference type="Gene3D" id="1.20.144.10">
    <property type="entry name" value="Phosphatidic acid phosphatase type 2/haloperoxidase"/>
    <property type="match status" value="1"/>
</dbReference>
<name>A0A1T5DVG4_9FLAO</name>
<dbReference type="OrthoDB" id="9789113at2"/>
<keyword evidence="1" id="KW-1133">Transmembrane helix</keyword>
<feature type="transmembrane region" description="Helical" evidence="1">
    <location>
        <begin position="132"/>
        <end position="153"/>
    </location>
</feature>
<dbReference type="InterPro" id="IPR000326">
    <property type="entry name" value="PAP2/HPO"/>
</dbReference>
<feature type="transmembrane region" description="Helical" evidence="1">
    <location>
        <begin position="159"/>
        <end position="181"/>
    </location>
</feature>
<sequence>MLELIDKDRDLLLYLNNLGDASYDPFWLLVTGKWVWIPLYIIFLYLIFKTYKPKSVIFILIFIALGITFTDQIAGIFKYGIARLRPCHDEALIPNMRMITCGGQYGFFSSHAANSFFIASFLSLLISHKYHWLPVCIFVWATVVSYSRIYLGVHFPMDVIFGALVGTLSGGLFAEITKIVLRKQQSI</sequence>
<feature type="domain" description="Phosphatidic acid phosphatase type 2/haloperoxidase" evidence="2">
    <location>
        <begin position="60"/>
        <end position="174"/>
    </location>
</feature>
<evidence type="ECO:0000259" key="2">
    <source>
        <dbReference type="SMART" id="SM00014"/>
    </source>
</evidence>
<dbReference type="Pfam" id="PF01569">
    <property type="entry name" value="PAP2"/>
    <property type="match status" value="1"/>
</dbReference>
<feature type="transmembrane region" description="Helical" evidence="1">
    <location>
        <begin position="26"/>
        <end position="48"/>
    </location>
</feature>
<keyword evidence="1" id="KW-0472">Membrane</keyword>
<dbReference type="Proteomes" id="UP000191112">
    <property type="component" value="Unassembled WGS sequence"/>
</dbReference>
<feature type="transmembrane region" description="Helical" evidence="1">
    <location>
        <begin position="55"/>
        <end position="77"/>
    </location>
</feature>
<organism evidence="3 4">
    <name type="scientific">Soonwooa buanensis</name>
    <dbReference type="NCBI Taxonomy" id="619805"/>
    <lineage>
        <taxon>Bacteria</taxon>
        <taxon>Pseudomonadati</taxon>
        <taxon>Bacteroidota</taxon>
        <taxon>Flavobacteriia</taxon>
        <taxon>Flavobacteriales</taxon>
        <taxon>Weeksellaceae</taxon>
        <taxon>Chryseobacterium group</taxon>
        <taxon>Soonwooa</taxon>
    </lineage>
</organism>
<dbReference type="STRING" id="619805.SAMN05660477_01058"/>
<keyword evidence="1" id="KW-0812">Transmembrane</keyword>
<reference evidence="3 4" key="1">
    <citation type="submission" date="2017-02" db="EMBL/GenBank/DDBJ databases">
        <authorList>
            <person name="Peterson S.W."/>
        </authorList>
    </citation>
    <scope>NUCLEOTIDE SEQUENCE [LARGE SCALE GENOMIC DNA]</scope>
    <source>
        <strain evidence="3 4">DSM 22323</strain>
    </source>
</reference>
<dbReference type="GO" id="GO:0042392">
    <property type="term" value="F:sphingosine-1-phosphate phosphatase activity"/>
    <property type="evidence" value="ECO:0007669"/>
    <property type="project" value="TreeGrafter"/>
</dbReference>
<evidence type="ECO:0000256" key="1">
    <source>
        <dbReference type="SAM" id="Phobius"/>
    </source>
</evidence>
<dbReference type="PANTHER" id="PTHR14969:SF13">
    <property type="entry name" value="AT30094P"/>
    <property type="match status" value="1"/>
</dbReference>
<dbReference type="SMART" id="SM00014">
    <property type="entry name" value="acidPPc"/>
    <property type="match status" value="1"/>
</dbReference>